<evidence type="ECO:0000313" key="2">
    <source>
        <dbReference type="Proteomes" id="UP000681967"/>
    </source>
</evidence>
<name>A0A8S2NM30_9BILA</name>
<proteinExistence type="predicted"/>
<dbReference type="Proteomes" id="UP000681967">
    <property type="component" value="Unassembled WGS sequence"/>
</dbReference>
<dbReference type="AlphaFoldDB" id="A0A8S2NM30"/>
<evidence type="ECO:0000313" key="1">
    <source>
        <dbReference type="EMBL" id="CAF4005388.1"/>
    </source>
</evidence>
<gene>
    <name evidence="1" type="ORF">BYL167_LOCUS13917</name>
</gene>
<protein>
    <submittedName>
        <fullName evidence="1">Uncharacterized protein</fullName>
    </submittedName>
</protein>
<accession>A0A8S2NM30</accession>
<feature type="non-terminal residue" evidence="1">
    <location>
        <position position="45"/>
    </location>
</feature>
<dbReference type="EMBL" id="CAJOBH010004866">
    <property type="protein sequence ID" value="CAF4005388.1"/>
    <property type="molecule type" value="Genomic_DNA"/>
</dbReference>
<organism evidence="1 2">
    <name type="scientific">Rotaria magnacalcarata</name>
    <dbReference type="NCBI Taxonomy" id="392030"/>
    <lineage>
        <taxon>Eukaryota</taxon>
        <taxon>Metazoa</taxon>
        <taxon>Spiralia</taxon>
        <taxon>Gnathifera</taxon>
        <taxon>Rotifera</taxon>
        <taxon>Eurotatoria</taxon>
        <taxon>Bdelloidea</taxon>
        <taxon>Philodinida</taxon>
        <taxon>Philodinidae</taxon>
        <taxon>Rotaria</taxon>
    </lineage>
</organism>
<reference evidence="1" key="1">
    <citation type="submission" date="2021-02" db="EMBL/GenBank/DDBJ databases">
        <authorList>
            <person name="Nowell W R."/>
        </authorList>
    </citation>
    <scope>NUCLEOTIDE SEQUENCE</scope>
</reference>
<comment type="caution">
    <text evidence="1">The sequence shown here is derived from an EMBL/GenBank/DDBJ whole genome shotgun (WGS) entry which is preliminary data.</text>
</comment>
<sequence length="45" mass="5030">MGLDPRRIGEETLVRKIDQQAGRLVESIVDIAGASSRWLTCMQDN</sequence>